<organism evidence="2 3">
    <name type="scientific">Virgibacillus natechei</name>
    <dbReference type="NCBI Taxonomy" id="1216297"/>
    <lineage>
        <taxon>Bacteria</taxon>
        <taxon>Bacillati</taxon>
        <taxon>Bacillota</taxon>
        <taxon>Bacilli</taxon>
        <taxon>Bacillales</taxon>
        <taxon>Bacillaceae</taxon>
        <taxon>Virgibacillus</taxon>
    </lineage>
</organism>
<keyword evidence="1" id="KW-0812">Transmembrane</keyword>
<keyword evidence="1" id="KW-1133">Transmembrane helix</keyword>
<evidence type="ECO:0000313" key="3">
    <source>
        <dbReference type="Proteomes" id="UP001519345"/>
    </source>
</evidence>
<evidence type="ECO:0008006" key="4">
    <source>
        <dbReference type="Google" id="ProtNLM"/>
    </source>
</evidence>
<dbReference type="RefSeq" id="WP_209463051.1">
    <property type="nucleotide sequence ID" value="NZ_CP110224.1"/>
</dbReference>
<evidence type="ECO:0000313" key="2">
    <source>
        <dbReference type="EMBL" id="MBP1969887.1"/>
    </source>
</evidence>
<keyword evidence="1" id="KW-0472">Membrane</keyword>
<feature type="transmembrane region" description="Helical" evidence="1">
    <location>
        <begin position="57"/>
        <end position="77"/>
    </location>
</feature>
<evidence type="ECO:0000256" key="1">
    <source>
        <dbReference type="SAM" id="Phobius"/>
    </source>
</evidence>
<accession>A0ABS4IG27</accession>
<dbReference type="Proteomes" id="UP001519345">
    <property type="component" value="Unassembled WGS sequence"/>
</dbReference>
<protein>
    <recommendedName>
        <fullName evidence="4">YcxB-like protein domain-containing protein</fullName>
    </recommendedName>
</protein>
<keyword evidence="3" id="KW-1185">Reference proteome</keyword>
<dbReference type="EMBL" id="JAGGKX010000008">
    <property type="protein sequence ID" value="MBP1969887.1"/>
    <property type="molecule type" value="Genomic_DNA"/>
</dbReference>
<reference evidence="2 3" key="1">
    <citation type="submission" date="2021-03" db="EMBL/GenBank/DDBJ databases">
        <title>Genomic Encyclopedia of Type Strains, Phase IV (KMG-IV): sequencing the most valuable type-strain genomes for metagenomic binning, comparative biology and taxonomic classification.</title>
        <authorList>
            <person name="Goeker M."/>
        </authorList>
    </citation>
    <scope>NUCLEOTIDE SEQUENCE [LARGE SCALE GENOMIC DNA]</scope>
    <source>
        <strain evidence="2 3">DSM 25609</strain>
    </source>
</reference>
<sequence>MEIELNYVKNEGDVQKFAENYYDLSPNIKKGQIWTLLSVLVVSLIVAFPLHKIFEGGVLSYLLLVLILLISCPIPALREHKKDAIKNINKTLTSKYTGVLGEYNAILDEDEIHVTYLPNDTKRERNMTTKWVEFDFYNRDEDHFFIYINKSRLTYHLIAGEQSEKLDKFLKDRGLVQKNKKY</sequence>
<gene>
    <name evidence="2" type="ORF">J2Z83_001995</name>
</gene>
<comment type="caution">
    <text evidence="2">The sequence shown here is derived from an EMBL/GenBank/DDBJ whole genome shotgun (WGS) entry which is preliminary data.</text>
</comment>
<proteinExistence type="predicted"/>
<name>A0ABS4IG27_9BACI</name>
<feature type="transmembrane region" description="Helical" evidence="1">
    <location>
        <begin position="33"/>
        <end position="51"/>
    </location>
</feature>